<dbReference type="Gene3D" id="3.30.230.10">
    <property type="match status" value="1"/>
</dbReference>
<dbReference type="EC" id="4.1.1.33" evidence="2"/>
<keyword evidence="4" id="KW-0547">Nucleotide-binding</keyword>
<dbReference type="Pfam" id="PF18376">
    <property type="entry name" value="MDD_C"/>
    <property type="match status" value="1"/>
</dbReference>
<dbReference type="Proteomes" id="UP000019678">
    <property type="component" value="Unassembled WGS sequence"/>
</dbReference>
<keyword evidence="5" id="KW-0067">ATP-binding</keyword>
<dbReference type="InterPro" id="IPR053859">
    <property type="entry name" value="MVD-like_N"/>
</dbReference>
<comment type="similarity">
    <text evidence="1">Belongs to the diphosphomevalonate decarboxylase family.</text>
</comment>
<reference evidence="10 11" key="1">
    <citation type="submission" date="2013-05" db="EMBL/GenBank/DDBJ databases">
        <title>Genome assembly of Chondromyces apiculatus DSM 436.</title>
        <authorList>
            <person name="Sharma G."/>
            <person name="Khatri I."/>
            <person name="Kaur C."/>
            <person name="Mayilraj S."/>
            <person name="Subramanian S."/>
        </authorList>
    </citation>
    <scope>NUCLEOTIDE SEQUENCE [LARGE SCALE GENOMIC DNA]</scope>
    <source>
        <strain evidence="10 11">DSM 436</strain>
    </source>
</reference>
<dbReference type="SUPFAM" id="SSF54211">
    <property type="entry name" value="Ribosomal protein S5 domain 2-like"/>
    <property type="match status" value="1"/>
</dbReference>
<protein>
    <recommendedName>
        <fullName evidence="2">diphosphomevalonate decarboxylase</fullName>
        <ecNumber evidence="2">4.1.1.33</ecNumber>
    </recommendedName>
</protein>
<dbReference type="InterPro" id="IPR041431">
    <property type="entry name" value="Mvd1_C"/>
</dbReference>
<dbReference type="InterPro" id="IPR020568">
    <property type="entry name" value="Ribosomal_Su5_D2-typ_SF"/>
</dbReference>
<evidence type="ECO:0000259" key="9">
    <source>
        <dbReference type="Pfam" id="PF22700"/>
    </source>
</evidence>
<evidence type="ECO:0000256" key="3">
    <source>
        <dbReference type="ARBA" id="ARBA00022516"/>
    </source>
</evidence>
<sequence length="329" mass="33874">MSITGRATAVAHPNIALAKYWGKRRFGHNLPAVPSLSVTLAGLSTLTTVEFDDTLTADELHLGGRPAAPGPLARVTGLLDRVRAATGRREHARVVSHNDFPTAAGLASSASAFAALAFAASAATGLSTAPDAVSDLARRTSVSAARSAYGGFVALRAGEPADEVLPATPIAPEDHWPLRVIIAVTAEGPKDVGSSEGMKHTVDTSPYFPAWVDDAPALYARIHAAVLARDIAALGAAAEASALRMHASAIAADPGLLYWTGPTVAVLTEVRRLRARGTPAFFTIDAGPHVKVFTLPEAEAEVTATLLQIPGVLRTISAKPGGGARLDGG</sequence>
<dbReference type="InterPro" id="IPR029765">
    <property type="entry name" value="Mev_diP_decarb"/>
</dbReference>
<dbReference type="InterPro" id="IPR036554">
    <property type="entry name" value="GHMP_kinase_C_sf"/>
</dbReference>
<dbReference type="AlphaFoldDB" id="A0A017T0J4"/>
<comment type="caution">
    <text evidence="10">The sequence shown here is derived from an EMBL/GenBank/DDBJ whole genome shotgun (WGS) entry which is preliminary data.</text>
</comment>
<dbReference type="PANTHER" id="PTHR10977:SF3">
    <property type="entry name" value="DIPHOSPHOMEVALONATE DECARBOXYLASE"/>
    <property type="match status" value="1"/>
</dbReference>
<evidence type="ECO:0000256" key="5">
    <source>
        <dbReference type="ARBA" id="ARBA00022840"/>
    </source>
</evidence>
<feature type="domain" description="Mvd1 C-terminal" evidence="8">
    <location>
        <begin position="180"/>
        <end position="308"/>
    </location>
</feature>
<dbReference type="Pfam" id="PF22700">
    <property type="entry name" value="MVD-like_N"/>
    <property type="match status" value="1"/>
</dbReference>
<dbReference type="InterPro" id="IPR014721">
    <property type="entry name" value="Ribsml_uS5_D2-typ_fold_subgr"/>
</dbReference>
<keyword evidence="3" id="KW-0444">Lipid biosynthesis</keyword>
<dbReference type="PANTHER" id="PTHR10977">
    <property type="entry name" value="DIPHOSPHOMEVALONATE DECARBOXYLASE"/>
    <property type="match status" value="1"/>
</dbReference>
<evidence type="ECO:0000313" key="10">
    <source>
        <dbReference type="EMBL" id="EYF02779.1"/>
    </source>
</evidence>
<dbReference type="eggNOG" id="COG3407">
    <property type="taxonomic scope" value="Bacteria"/>
</dbReference>
<dbReference type="GO" id="GO:0019287">
    <property type="term" value="P:isopentenyl diphosphate biosynthetic process, mevalonate pathway"/>
    <property type="evidence" value="ECO:0007669"/>
    <property type="project" value="InterPro"/>
</dbReference>
<accession>A0A017T0J4</accession>
<evidence type="ECO:0000313" key="11">
    <source>
        <dbReference type="Proteomes" id="UP000019678"/>
    </source>
</evidence>
<dbReference type="PIRSF" id="PIRSF015950">
    <property type="entry name" value="Mev_P_decrbx"/>
    <property type="match status" value="1"/>
</dbReference>
<dbReference type="GO" id="GO:0005524">
    <property type="term" value="F:ATP binding"/>
    <property type="evidence" value="ECO:0007669"/>
    <property type="project" value="UniProtKB-KW"/>
</dbReference>
<gene>
    <name evidence="10" type="ORF">CAP_6514</name>
</gene>
<keyword evidence="6" id="KW-0443">Lipid metabolism</keyword>
<dbReference type="OrthoDB" id="5498344at2"/>
<feature type="domain" description="Diphosphomevalonate decarboxylase-like N-terminal" evidence="9">
    <location>
        <begin position="11"/>
        <end position="160"/>
    </location>
</feature>
<dbReference type="STRING" id="1192034.CAP_6514"/>
<dbReference type="NCBIfam" id="TIGR01240">
    <property type="entry name" value="mevDPdecarb"/>
    <property type="match status" value="1"/>
</dbReference>
<dbReference type="GO" id="GO:0004163">
    <property type="term" value="F:diphosphomevalonate decarboxylase activity"/>
    <property type="evidence" value="ECO:0007669"/>
    <property type="project" value="UniProtKB-EC"/>
</dbReference>
<proteinExistence type="inferred from homology"/>
<evidence type="ECO:0000259" key="8">
    <source>
        <dbReference type="Pfam" id="PF18376"/>
    </source>
</evidence>
<evidence type="ECO:0000256" key="4">
    <source>
        <dbReference type="ARBA" id="ARBA00022741"/>
    </source>
</evidence>
<evidence type="ECO:0000256" key="1">
    <source>
        <dbReference type="ARBA" id="ARBA00008831"/>
    </source>
</evidence>
<keyword evidence="7" id="KW-0456">Lyase</keyword>
<evidence type="ECO:0000256" key="7">
    <source>
        <dbReference type="ARBA" id="ARBA00023239"/>
    </source>
</evidence>
<evidence type="ECO:0000256" key="6">
    <source>
        <dbReference type="ARBA" id="ARBA00023098"/>
    </source>
</evidence>
<keyword evidence="11" id="KW-1185">Reference proteome</keyword>
<dbReference type="InterPro" id="IPR005935">
    <property type="entry name" value="Mev_decarb"/>
</dbReference>
<organism evidence="10 11">
    <name type="scientific">Chondromyces apiculatus DSM 436</name>
    <dbReference type="NCBI Taxonomy" id="1192034"/>
    <lineage>
        <taxon>Bacteria</taxon>
        <taxon>Pseudomonadati</taxon>
        <taxon>Myxococcota</taxon>
        <taxon>Polyangia</taxon>
        <taxon>Polyangiales</taxon>
        <taxon>Polyangiaceae</taxon>
        <taxon>Chondromyces</taxon>
    </lineage>
</organism>
<name>A0A017T0J4_9BACT</name>
<evidence type="ECO:0000256" key="2">
    <source>
        <dbReference type="ARBA" id="ARBA00012296"/>
    </source>
</evidence>
<dbReference type="EMBL" id="ASRX01000055">
    <property type="protein sequence ID" value="EYF02779.1"/>
    <property type="molecule type" value="Genomic_DNA"/>
</dbReference>
<dbReference type="RefSeq" id="WP_044247024.1">
    <property type="nucleotide sequence ID" value="NZ_ASRX01000055.1"/>
</dbReference>
<dbReference type="GO" id="GO:0005829">
    <property type="term" value="C:cytosol"/>
    <property type="evidence" value="ECO:0007669"/>
    <property type="project" value="InterPro"/>
</dbReference>
<dbReference type="SUPFAM" id="SSF55060">
    <property type="entry name" value="GHMP Kinase, C-terminal domain"/>
    <property type="match status" value="1"/>
</dbReference>
<dbReference type="Gene3D" id="3.30.70.890">
    <property type="entry name" value="GHMP kinase, C-terminal domain"/>
    <property type="match status" value="1"/>
</dbReference>